<evidence type="ECO:0000313" key="2">
    <source>
        <dbReference type="Proteomes" id="UP000812844"/>
    </source>
</evidence>
<dbReference type="EMBL" id="JAHBBD010000015">
    <property type="protein sequence ID" value="MBW3083119.1"/>
    <property type="molecule type" value="Genomic_DNA"/>
</dbReference>
<dbReference type="RefSeq" id="WP_219081947.1">
    <property type="nucleotide sequence ID" value="NZ_JAHBBD010000015.1"/>
</dbReference>
<name>A0ABS6W9F3_9BIFI</name>
<gene>
    <name evidence="1" type="ORF">KIH73_07010</name>
</gene>
<sequence length="107" mass="12177">MFDEPTSSPNFALHQRIISGKSCHVPPADVKSAWRNQLHHRARTYFDGNRLLAAEYGHTGRLVEMIALDAGEHRDRLGNPLRVIYHANWATRKFVQEIGLPTSMAEQ</sequence>
<reference evidence="1 2" key="1">
    <citation type="submission" date="2021-05" db="EMBL/GenBank/DDBJ databases">
        <title>Phylogenetic classification of ten novel species belonging to the genus Bifidobacterium comprising B. colchicus sp. nov., B. abeli sp. nov., B. bicoloris sp. nov., B. guerezis sp. nov., B. rosaliae sp. nov., B. santillanensis sp. nov., B. argentati sp. nov., B. amazzoni sp. nov., B. pluviali sp. nov., and B. pinnaculum sp. nov.</title>
        <authorList>
            <person name="Lugli G.A."/>
            <person name="Ruiz Garcia L."/>
            <person name="Margolles A."/>
            <person name="Ventura M."/>
        </authorList>
    </citation>
    <scope>NUCLEOTIDE SEQUENCE [LARGE SCALE GENOMIC DNA]</scope>
    <source>
        <strain evidence="1 2">6T3</strain>
    </source>
</reference>
<protein>
    <submittedName>
        <fullName evidence="1">Uncharacterized protein</fullName>
    </submittedName>
</protein>
<proteinExistence type="predicted"/>
<evidence type="ECO:0000313" key="1">
    <source>
        <dbReference type="EMBL" id="MBW3083119.1"/>
    </source>
</evidence>
<keyword evidence="2" id="KW-1185">Reference proteome</keyword>
<accession>A0ABS6W9F3</accession>
<organism evidence="1 2">
    <name type="scientific">Bifidobacterium phasiani</name>
    <dbReference type="NCBI Taxonomy" id="2834431"/>
    <lineage>
        <taxon>Bacteria</taxon>
        <taxon>Bacillati</taxon>
        <taxon>Actinomycetota</taxon>
        <taxon>Actinomycetes</taxon>
        <taxon>Bifidobacteriales</taxon>
        <taxon>Bifidobacteriaceae</taxon>
        <taxon>Bifidobacterium</taxon>
    </lineage>
</organism>
<dbReference type="Proteomes" id="UP000812844">
    <property type="component" value="Unassembled WGS sequence"/>
</dbReference>
<comment type="caution">
    <text evidence="1">The sequence shown here is derived from an EMBL/GenBank/DDBJ whole genome shotgun (WGS) entry which is preliminary data.</text>
</comment>